<organism evidence="2 3">
    <name type="scientific">Beauveria brongniartii RCEF 3172</name>
    <dbReference type="NCBI Taxonomy" id="1081107"/>
    <lineage>
        <taxon>Eukaryota</taxon>
        <taxon>Fungi</taxon>
        <taxon>Dikarya</taxon>
        <taxon>Ascomycota</taxon>
        <taxon>Pezizomycotina</taxon>
        <taxon>Sordariomycetes</taxon>
        <taxon>Hypocreomycetidae</taxon>
        <taxon>Hypocreales</taxon>
        <taxon>Cordycipitaceae</taxon>
        <taxon>Beauveria</taxon>
        <taxon>Beauveria brongniartii</taxon>
    </lineage>
</organism>
<name>A0A166WZJ3_9HYPO</name>
<dbReference type="AlphaFoldDB" id="A0A166WZJ3"/>
<keyword evidence="1" id="KW-0812">Transmembrane</keyword>
<proteinExistence type="predicted"/>
<dbReference type="Proteomes" id="UP000076863">
    <property type="component" value="Unassembled WGS sequence"/>
</dbReference>
<dbReference type="OrthoDB" id="3643156at2759"/>
<gene>
    <name evidence="2" type="ORF">BBO_08864</name>
</gene>
<keyword evidence="1" id="KW-0472">Membrane</keyword>
<accession>A0A166WZJ3</accession>
<keyword evidence="1" id="KW-1133">Transmembrane helix</keyword>
<feature type="transmembrane region" description="Helical" evidence="1">
    <location>
        <begin position="7"/>
        <end position="25"/>
    </location>
</feature>
<evidence type="ECO:0000256" key="1">
    <source>
        <dbReference type="SAM" id="Phobius"/>
    </source>
</evidence>
<keyword evidence="3" id="KW-1185">Reference proteome</keyword>
<sequence>MRAIRGLIFRIIGLLCTVLIAVLLYPHVEERCTEAWDKRISRITREEKAREREIHGRAEFIVGFYVGPSYSASVALFRNGTTLDLAKVVGDANYVAVMERRIARADAVKAWYDFGMELPDQRGHFGSSTAEELEQVFMPVLRTLKERSETVLQRSIEHVCFATPWIDEFQQPFYDKDDTFLVVRRRLGLKAPFVYDEGAAISTIPMPLHLNEANAVLAAAGRNLCEECFCTRGLAVIQPFFTSVNTIFSKQYSLSKKSLFLSTQPGSCVFEAYWVRRLRLDAAHGLEQLEVQDPAEYWAGVKARVLSYIVDQLHSDRLVTILFAGEATADVNLFSMAQSIRQELLALRLNTTSEQSNEYQFQHIQGSVDTVEIIVAEDGVFDAAKGATLLMRADFWGYCDGTDEQAMEDACDEHYERNGVDYVGGNSYFEPWYEDKEILKAMYAYQEKKDAEAKEAMYHLQEKEGDEGEAST</sequence>
<reference evidence="2 3" key="1">
    <citation type="journal article" date="2016" name="Genome Biol. Evol.">
        <title>Divergent and convergent evolution of fungal pathogenicity.</title>
        <authorList>
            <person name="Shang Y."/>
            <person name="Xiao G."/>
            <person name="Zheng P."/>
            <person name="Cen K."/>
            <person name="Zhan S."/>
            <person name="Wang C."/>
        </authorList>
    </citation>
    <scope>NUCLEOTIDE SEQUENCE [LARGE SCALE GENOMIC DNA]</scope>
    <source>
        <strain evidence="2 3">RCEF 3172</strain>
    </source>
</reference>
<protein>
    <submittedName>
        <fullName evidence="2">Uncharacterized protein</fullName>
    </submittedName>
</protein>
<dbReference type="EMBL" id="AZHA01000044">
    <property type="protein sequence ID" value="OAA35262.1"/>
    <property type="molecule type" value="Genomic_DNA"/>
</dbReference>
<comment type="caution">
    <text evidence="2">The sequence shown here is derived from an EMBL/GenBank/DDBJ whole genome shotgun (WGS) entry which is preliminary data.</text>
</comment>
<evidence type="ECO:0000313" key="3">
    <source>
        <dbReference type="Proteomes" id="UP000076863"/>
    </source>
</evidence>
<evidence type="ECO:0000313" key="2">
    <source>
        <dbReference type="EMBL" id="OAA35262.1"/>
    </source>
</evidence>